<proteinExistence type="predicted"/>
<dbReference type="EMBL" id="JBITDC010000019">
    <property type="protein sequence ID" value="MFI5680179.1"/>
    <property type="molecule type" value="Genomic_DNA"/>
</dbReference>
<evidence type="ECO:0000313" key="4">
    <source>
        <dbReference type="Proteomes" id="UP001612415"/>
    </source>
</evidence>
<dbReference type="SUPFAM" id="SSF46689">
    <property type="entry name" value="Homeodomain-like"/>
    <property type="match status" value="1"/>
</dbReference>
<evidence type="ECO:0000256" key="1">
    <source>
        <dbReference type="ARBA" id="ARBA00023002"/>
    </source>
</evidence>
<name>A0ABW7YDI3_STRCE</name>
<sequence>MSGPAARPARDGILDTACELFYAHGIHAVGVDRLIAGSGFAKATLYKKKSCIEPYEVGAPPDGPAVGRVLASAAEGFAAGDYVVHVLGRRDHAILDAATAQKVDSSLAPLPAYLGMLGTPGFTAYIGLERFTKIKESDTVFVSGAAGAIGAQVGQIAKLKGAGRVIGSAGSDAKVEPLIEEYGYDAALNYKNGPVSEQLAQAAPGGIDIFGRPVRDGLPVQRRKGRRPAQPVQPVGDAFGRPVVHVQRGT</sequence>
<dbReference type="InterPro" id="IPR041694">
    <property type="entry name" value="ADH_N_2"/>
</dbReference>
<organism evidence="3 4">
    <name type="scientific">Streptomyces cellulosae</name>
    <dbReference type="NCBI Taxonomy" id="1968"/>
    <lineage>
        <taxon>Bacteria</taxon>
        <taxon>Bacillati</taxon>
        <taxon>Actinomycetota</taxon>
        <taxon>Actinomycetes</taxon>
        <taxon>Kitasatosporales</taxon>
        <taxon>Streptomycetaceae</taxon>
        <taxon>Streptomyces</taxon>
    </lineage>
</organism>
<dbReference type="Gene3D" id="3.90.180.10">
    <property type="entry name" value="Medium-chain alcohol dehydrogenases, catalytic domain"/>
    <property type="match status" value="1"/>
</dbReference>
<dbReference type="Gene3D" id="1.10.357.10">
    <property type="entry name" value="Tetracycline Repressor, domain 2"/>
    <property type="match status" value="1"/>
</dbReference>
<dbReference type="Proteomes" id="UP001612415">
    <property type="component" value="Unassembled WGS sequence"/>
</dbReference>
<comment type="caution">
    <text evidence="3">The sequence shown here is derived from an EMBL/GenBank/DDBJ whole genome shotgun (WGS) entry which is preliminary data.</text>
</comment>
<gene>
    <name evidence="3" type="ORF">ACIA8P_37145</name>
</gene>
<dbReference type="InterPro" id="IPR009057">
    <property type="entry name" value="Homeodomain-like_sf"/>
</dbReference>
<dbReference type="RefSeq" id="WP_398660626.1">
    <property type="nucleotide sequence ID" value="NZ_JBITDC010000019.1"/>
</dbReference>
<dbReference type="InterPro" id="IPR045010">
    <property type="entry name" value="MDR_fam"/>
</dbReference>
<dbReference type="InterPro" id="IPR011032">
    <property type="entry name" value="GroES-like_sf"/>
</dbReference>
<evidence type="ECO:0000313" key="3">
    <source>
        <dbReference type="EMBL" id="MFI5680179.1"/>
    </source>
</evidence>
<feature type="domain" description="Oxidoreductase N-terminal" evidence="2">
    <location>
        <begin position="46"/>
        <end position="103"/>
    </location>
</feature>
<dbReference type="InterPro" id="IPR036291">
    <property type="entry name" value="NAD(P)-bd_dom_sf"/>
</dbReference>
<dbReference type="SUPFAM" id="SSF50129">
    <property type="entry name" value="GroES-like"/>
    <property type="match status" value="1"/>
</dbReference>
<dbReference type="PANTHER" id="PTHR43205">
    <property type="entry name" value="PROSTAGLANDIN REDUCTASE"/>
    <property type="match status" value="1"/>
</dbReference>
<accession>A0ABW7YDI3</accession>
<dbReference type="Gene3D" id="3.40.50.720">
    <property type="entry name" value="NAD(P)-binding Rossmann-like Domain"/>
    <property type="match status" value="1"/>
</dbReference>
<dbReference type="PANTHER" id="PTHR43205:SF7">
    <property type="entry name" value="PROSTAGLANDIN REDUCTASE 1"/>
    <property type="match status" value="1"/>
</dbReference>
<dbReference type="Pfam" id="PF16884">
    <property type="entry name" value="ADH_N_2"/>
    <property type="match status" value="1"/>
</dbReference>
<dbReference type="SUPFAM" id="SSF51735">
    <property type="entry name" value="NAD(P)-binding Rossmann-fold domains"/>
    <property type="match status" value="1"/>
</dbReference>
<keyword evidence="4" id="KW-1185">Reference proteome</keyword>
<keyword evidence="1" id="KW-0560">Oxidoreductase</keyword>
<reference evidence="3 4" key="1">
    <citation type="submission" date="2024-10" db="EMBL/GenBank/DDBJ databases">
        <title>The Natural Products Discovery Center: Release of the First 8490 Sequenced Strains for Exploring Actinobacteria Biosynthetic Diversity.</title>
        <authorList>
            <person name="Kalkreuter E."/>
            <person name="Kautsar S.A."/>
            <person name="Yang D."/>
            <person name="Bader C.D."/>
            <person name="Teijaro C.N."/>
            <person name="Fluegel L."/>
            <person name="Davis C.M."/>
            <person name="Simpson J.R."/>
            <person name="Lauterbach L."/>
            <person name="Steele A.D."/>
            <person name="Gui C."/>
            <person name="Meng S."/>
            <person name="Li G."/>
            <person name="Viehrig K."/>
            <person name="Ye F."/>
            <person name="Su P."/>
            <person name="Kiefer A.F."/>
            <person name="Nichols A."/>
            <person name="Cepeda A.J."/>
            <person name="Yan W."/>
            <person name="Fan B."/>
            <person name="Jiang Y."/>
            <person name="Adhikari A."/>
            <person name="Zheng C.-J."/>
            <person name="Schuster L."/>
            <person name="Cowan T.M."/>
            <person name="Smanski M.J."/>
            <person name="Chevrette M.G."/>
            <person name="De Carvalho L.P.S."/>
            <person name="Shen B."/>
        </authorList>
    </citation>
    <scope>NUCLEOTIDE SEQUENCE [LARGE SCALE GENOMIC DNA]</scope>
    <source>
        <strain evidence="3 4">NPDC051599</strain>
    </source>
</reference>
<protein>
    <submittedName>
        <fullName evidence="3">TetR family transcriptional regulator</fullName>
    </submittedName>
</protein>
<evidence type="ECO:0000259" key="2">
    <source>
        <dbReference type="Pfam" id="PF16884"/>
    </source>
</evidence>